<sequence>MVATAPPTQRWLLLEVPRAWPDKILKSPEVAGWVPQLNAIVQSRSGRVLFIRRPGRSESHEAPRAFVVVDALSRTQTAGTWLPGTASRPADLRAAVAAFDADVPLTDPSPARLLVCAHGMHDQCCAVRGRPVASVLAQTWPTEVWECSHLGGDRFGANILVLPDGTYFGRLDDISGPKVIAKHLAGQSDPQFLRGVTTQDPRVQAAVTEVLRTRGPAPAYLLRGRIDNGAGAHTWTVSVTGHPHGAEIPVLVRRRVDPPARRACLATEDKVAVTFETRLLT</sequence>
<proteinExistence type="predicted"/>
<evidence type="ECO:0000313" key="1">
    <source>
        <dbReference type="EMBL" id="GAA1792986.1"/>
    </source>
</evidence>
<dbReference type="InterPro" id="IPR036249">
    <property type="entry name" value="Thioredoxin-like_sf"/>
</dbReference>
<dbReference type="Pfam" id="PF06999">
    <property type="entry name" value="Suc_Fer-like"/>
    <property type="match status" value="1"/>
</dbReference>
<evidence type="ECO:0000313" key="2">
    <source>
        <dbReference type="Proteomes" id="UP001499938"/>
    </source>
</evidence>
<dbReference type="InterPro" id="IPR009737">
    <property type="entry name" value="Aim32/Apd1-like"/>
</dbReference>
<dbReference type="Proteomes" id="UP001499938">
    <property type="component" value="Unassembled WGS sequence"/>
</dbReference>
<dbReference type="SUPFAM" id="SSF52833">
    <property type="entry name" value="Thioredoxin-like"/>
    <property type="match status" value="1"/>
</dbReference>
<protein>
    <submittedName>
        <fullName evidence="1">Sucrase ferredoxin</fullName>
    </submittedName>
</protein>
<dbReference type="EMBL" id="BAAAPO010000026">
    <property type="protein sequence ID" value="GAA1792986.1"/>
    <property type="molecule type" value="Genomic_DNA"/>
</dbReference>
<gene>
    <name evidence="1" type="ORF">GCM10009811_17240</name>
</gene>
<comment type="caution">
    <text evidence="1">The sequence shown here is derived from an EMBL/GenBank/DDBJ whole genome shotgun (WGS) entry which is preliminary data.</text>
</comment>
<organism evidence="1 2">
    <name type="scientific">Nostocoides veronense</name>
    <dbReference type="NCBI Taxonomy" id="330836"/>
    <lineage>
        <taxon>Bacteria</taxon>
        <taxon>Bacillati</taxon>
        <taxon>Actinomycetota</taxon>
        <taxon>Actinomycetes</taxon>
        <taxon>Micrococcales</taxon>
        <taxon>Intrasporangiaceae</taxon>
        <taxon>Nostocoides</taxon>
    </lineage>
</organism>
<reference evidence="1 2" key="1">
    <citation type="journal article" date="2019" name="Int. J. Syst. Evol. Microbiol.">
        <title>The Global Catalogue of Microorganisms (GCM) 10K type strain sequencing project: providing services to taxonomists for standard genome sequencing and annotation.</title>
        <authorList>
            <consortium name="The Broad Institute Genomics Platform"/>
            <consortium name="The Broad Institute Genome Sequencing Center for Infectious Disease"/>
            <person name="Wu L."/>
            <person name="Ma J."/>
        </authorList>
    </citation>
    <scope>NUCLEOTIDE SEQUENCE [LARGE SCALE GENOMIC DNA]</scope>
    <source>
        <strain evidence="1 2">JCM 15592</strain>
    </source>
</reference>
<name>A0ABN2LML5_9MICO</name>
<keyword evidence="2" id="KW-1185">Reference proteome</keyword>
<dbReference type="Gene3D" id="3.40.30.10">
    <property type="entry name" value="Glutaredoxin"/>
    <property type="match status" value="1"/>
</dbReference>
<accession>A0ABN2LML5</accession>